<protein>
    <submittedName>
        <fullName evidence="2">Uncharacterized protein</fullName>
    </submittedName>
</protein>
<reference evidence="2" key="1">
    <citation type="submission" date="2021-02" db="EMBL/GenBank/DDBJ databases">
        <authorList>
            <person name="Nowell W R."/>
        </authorList>
    </citation>
    <scope>NUCLEOTIDE SEQUENCE</scope>
</reference>
<sequence>MPRRKICEHPIKHEKSGCVPKGVKAVSSELSKFLISQYDVPYTRICWLCPRCHTFESKKMMTHQSEKLNDNESSSDNESMTQGSPVNDDRNDDDYVNVEFNDLNEEEKKNPLMDSGITADSNDDDESPRADETTDPESMDEDICHAFYELEHREEKAMEQLSNVVQLLNIDPIHDRSAVLPIRAKVDEVYRKLNRLCDILDEKSHVSYDPNPHGLRICESNDLLDGLKKLYADSNDSEQVRLMTIAPEEWGRQKIEKWFKSKPNQARRSLVLRKNNGILAYPQCLRGNIPLSDSTIDAVVNFYREDGISRTSSNSKDTIKIKGQPVAVRFLEMSVLDAYHIFNERHPETVARSTFNALRPREVKTVTPHETSTGHGKGAGDGIGAVLKSTARRVTRSKNILMSNAKDFYEFTQKQQLETARRSNKDIPGVHVFFLESDEVEEAKKSYLQARSEKLRATGTIQGIQSMHEFKPINNSTVQYSLTSQSTKIRTFKFK</sequence>
<name>A0A815VWJ1_9BILA</name>
<evidence type="ECO:0000313" key="2">
    <source>
        <dbReference type="EMBL" id="CAF1540391.1"/>
    </source>
</evidence>
<dbReference type="OrthoDB" id="10010008at2759"/>
<comment type="caution">
    <text evidence="2">The sequence shown here is derived from an EMBL/GenBank/DDBJ whole genome shotgun (WGS) entry which is preliminary data.</text>
</comment>
<dbReference type="EMBL" id="CAJNOW010008581">
    <property type="protein sequence ID" value="CAF1540391.1"/>
    <property type="molecule type" value="Genomic_DNA"/>
</dbReference>
<proteinExistence type="predicted"/>
<dbReference type="PANTHER" id="PTHR46601">
    <property type="entry name" value="ULP_PROTEASE DOMAIN-CONTAINING PROTEIN"/>
    <property type="match status" value="1"/>
</dbReference>
<dbReference type="AlphaFoldDB" id="A0A815VWJ1"/>
<dbReference type="PANTHER" id="PTHR46601:SF1">
    <property type="entry name" value="ADF-H DOMAIN-CONTAINING PROTEIN"/>
    <property type="match status" value="1"/>
</dbReference>
<accession>A0A815VWJ1</accession>
<evidence type="ECO:0000313" key="3">
    <source>
        <dbReference type="Proteomes" id="UP000663834"/>
    </source>
</evidence>
<organism evidence="2 3">
    <name type="scientific">Rotaria magnacalcarata</name>
    <dbReference type="NCBI Taxonomy" id="392030"/>
    <lineage>
        <taxon>Eukaryota</taxon>
        <taxon>Metazoa</taxon>
        <taxon>Spiralia</taxon>
        <taxon>Gnathifera</taxon>
        <taxon>Rotifera</taxon>
        <taxon>Eurotatoria</taxon>
        <taxon>Bdelloidea</taxon>
        <taxon>Philodinida</taxon>
        <taxon>Philodinidae</taxon>
        <taxon>Rotaria</taxon>
    </lineage>
</organism>
<feature type="region of interest" description="Disordered" evidence="1">
    <location>
        <begin position="63"/>
        <end position="140"/>
    </location>
</feature>
<gene>
    <name evidence="2" type="ORF">KQP761_LOCUS16924</name>
</gene>
<dbReference type="Proteomes" id="UP000663834">
    <property type="component" value="Unassembled WGS sequence"/>
</dbReference>
<evidence type="ECO:0000256" key="1">
    <source>
        <dbReference type="SAM" id="MobiDB-lite"/>
    </source>
</evidence>